<comment type="caution">
    <text evidence="1">The sequence shown here is derived from an EMBL/GenBank/DDBJ whole genome shotgun (WGS) entry which is preliminary data.</text>
</comment>
<accession>A0A9K3LBF2</accession>
<dbReference type="Proteomes" id="UP000693970">
    <property type="component" value="Unassembled WGS sequence"/>
</dbReference>
<evidence type="ECO:0000313" key="1">
    <source>
        <dbReference type="EMBL" id="KAG7358146.1"/>
    </source>
</evidence>
<keyword evidence="2" id="KW-1185">Reference proteome</keyword>
<reference evidence="1" key="2">
    <citation type="submission" date="2021-04" db="EMBL/GenBank/DDBJ databases">
        <authorList>
            <person name="Podell S."/>
        </authorList>
    </citation>
    <scope>NUCLEOTIDE SEQUENCE</scope>
    <source>
        <strain evidence="1">Hildebrandi</strain>
    </source>
</reference>
<protein>
    <submittedName>
        <fullName evidence="1">Uncharacterized protein</fullName>
    </submittedName>
</protein>
<gene>
    <name evidence="1" type="ORF">IV203_014733</name>
</gene>
<name>A0A9K3LBF2_9STRA</name>
<sequence>MFCQISCNDIAGAMARYTDNVFGNHPADIFLRRMRAVTGSMSHCAGAARKAQKRMFAMTAALGLPCVMFTVAPEGGINFRIRVMFKGEKGSETPPNFVLDEETLHAYVNVHSEFACILFGCNTNVITGVDGGSVMYCTCYVSKNTEKEDNKHFADAAKHMVKNMQQQMAERKELSDLELEEEASSVGLKGMIGAALMATKVHKVAAPMASYLIRNGSRFHFSHNFSPTMIT</sequence>
<organism evidence="1 2">
    <name type="scientific">Nitzschia inconspicua</name>
    <dbReference type="NCBI Taxonomy" id="303405"/>
    <lineage>
        <taxon>Eukaryota</taxon>
        <taxon>Sar</taxon>
        <taxon>Stramenopiles</taxon>
        <taxon>Ochrophyta</taxon>
        <taxon>Bacillariophyta</taxon>
        <taxon>Bacillariophyceae</taxon>
        <taxon>Bacillariophycidae</taxon>
        <taxon>Bacillariales</taxon>
        <taxon>Bacillariaceae</taxon>
        <taxon>Nitzschia</taxon>
    </lineage>
</organism>
<evidence type="ECO:0000313" key="2">
    <source>
        <dbReference type="Proteomes" id="UP000693970"/>
    </source>
</evidence>
<dbReference type="AlphaFoldDB" id="A0A9K3LBF2"/>
<proteinExistence type="predicted"/>
<reference evidence="1" key="1">
    <citation type="journal article" date="2021" name="Sci. Rep.">
        <title>Diploid genomic architecture of Nitzschia inconspicua, an elite biomass production diatom.</title>
        <authorList>
            <person name="Oliver A."/>
            <person name="Podell S."/>
            <person name="Pinowska A."/>
            <person name="Traller J.C."/>
            <person name="Smith S.R."/>
            <person name="McClure R."/>
            <person name="Beliaev A."/>
            <person name="Bohutskyi P."/>
            <person name="Hill E.A."/>
            <person name="Rabines A."/>
            <person name="Zheng H."/>
            <person name="Allen L.Z."/>
            <person name="Kuo A."/>
            <person name="Grigoriev I.V."/>
            <person name="Allen A.E."/>
            <person name="Hazlebeck D."/>
            <person name="Allen E.E."/>
        </authorList>
    </citation>
    <scope>NUCLEOTIDE SEQUENCE</scope>
    <source>
        <strain evidence="1">Hildebrandi</strain>
    </source>
</reference>
<dbReference type="EMBL" id="JAGRRH010000014">
    <property type="protein sequence ID" value="KAG7358146.1"/>
    <property type="molecule type" value="Genomic_DNA"/>
</dbReference>
<dbReference type="OrthoDB" id="55320at2759"/>